<gene>
    <name evidence="1" type="ORF">CLV35_1087</name>
</gene>
<dbReference type="OrthoDB" id="7849865at2"/>
<name>A0A420XRG7_9ACTN</name>
<dbReference type="AlphaFoldDB" id="A0A420XRG7"/>
<sequence length="166" mass="18481">MFEVRRRAVPEQVAVVERRAVDQAQLEEWLPGAMARVWAQAQQHRPLDTRAWPYLERGSLAPEPVFVVVYRGDPHEGPAEVEVCSPVAPDSPGDGLAVVPARSEAFVRVTRRTVDDGRLGEVYATLQRWAAGSGLELDGPPCETYWTDFNAARPDDEVFDVGWGVR</sequence>
<accession>A0A420XRG7</accession>
<reference evidence="1 2" key="1">
    <citation type="submission" date="2018-10" db="EMBL/GenBank/DDBJ databases">
        <title>Genomic Encyclopedia of Archaeal and Bacterial Type Strains, Phase II (KMG-II): from individual species to whole genera.</title>
        <authorList>
            <person name="Goeker M."/>
        </authorList>
    </citation>
    <scope>NUCLEOTIDE SEQUENCE [LARGE SCALE GENOMIC DNA]</scope>
    <source>
        <strain evidence="1 2">RP-AC37</strain>
    </source>
</reference>
<protein>
    <recommendedName>
        <fullName evidence="3">Effector-binding domain-containing protein</fullName>
    </recommendedName>
</protein>
<dbReference type="EMBL" id="RBWV01000010">
    <property type="protein sequence ID" value="RKS77401.1"/>
    <property type="molecule type" value="Genomic_DNA"/>
</dbReference>
<dbReference type="InterPro" id="IPR011256">
    <property type="entry name" value="Reg_factor_effector_dom_sf"/>
</dbReference>
<dbReference type="RefSeq" id="WP_121192449.1">
    <property type="nucleotide sequence ID" value="NZ_RBWV01000010.1"/>
</dbReference>
<dbReference type="InParanoid" id="A0A420XRG7"/>
<evidence type="ECO:0008006" key="3">
    <source>
        <dbReference type="Google" id="ProtNLM"/>
    </source>
</evidence>
<organism evidence="1 2">
    <name type="scientific">Motilibacter peucedani</name>
    <dbReference type="NCBI Taxonomy" id="598650"/>
    <lineage>
        <taxon>Bacteria</taxon>
        <taxon>Bacillati</taxon>
        <taxon>Actinomycetota</taxon>
        <taxon>Actinomycetes</taxon>
        <taxon>Motilibacterales</taxon>
        <taxon>Motilibacteraceae</taxon>
        <taxon>Motilibacter</taxon>
    </lineage>
</organism>
<comment type="caution">
    <text evidence="1">The sequence shown here is derived from an EMBL/GenBank/DDBJ whole genome shotgun (WGS) entry which is preliminary data.</text>
</comment>
<dbReference type="Gene3D" id="3.20.80.10">
    <property type="entry name" value="Regulatory factor, effector binding domain"/>
    <property type="match status" value="1"/>
</dbReference>
<proteinExistence type="predicted"/>
<dbReference type="Proteomes" id="UP000281955">
    <property type="component" value="Unassembled WGS sequence"/>
</dbReference>
<keyword evidence="2" id="KW-1185">Reference proteome</keyword>
<evidence type="ECO:0000313" key="2">
    <source>
        <dbReference type="Proteomes" id="UP000281955"/>
    </source>
</evidence>
<evidence type="ECO:0000313" key="1">
    <source>
        <dbReference type="EMBL" id="RKS77401.1"/>
    </source>
</evidence>
<dbReference type="SUPFAM" id="SSF55136">
    <property type="entry name" value="Probable bacterial effector-binding domain"/>
    <property type="match status" value="1"/>
</dbReference>